<keyword evidence="2" id="KW-0732">Signal</keyword>
<feature type="signal peptide" evidence="2">
    <location>
        <begin position="1"/>
        <end position="22"/>
    </location>
</feature>
<reference evidence="4" key="1">
    <citation type="journal article" date="2019" name="Int. J. Syst. Evol. Microbiol.">
        <title>The Global Catalogue of Microorganisms (GCM) 10K type strain sequencing project: providing services to taxonomists for standard genome sequencing and annotation.</title>
        <authorList>
            <consortium name="The Broad Institute Genomics Platform"/>
            <consortium name="The Broad Institute Genome Sequencing Center for Infectious Disease"/>
            <person name="Wu L."/>
            <person name="Ma J."/>
        </authorList>
    </citation>
    <scope>NUCLEOTIDE SEQUENCE [LARGE SCALE GENOMIC DNA]</scope>
    <source>
        <strain evidence="4">CECT 8010</strain>
    </source>
</reference>
<name>A0ABV8PVY0_9BACT</name>
<dbReference type="Proteomes" id="UP001595906">
    <property type="component" value="Unassembled WGS sequence"/>
</dbReference>
<keyword evidence="4" id="KW-1185">Reference proteome</keyword>
<evidence type="ECO:0000313" key="3">
    <source>
        <dbReference type="EMBL" id="MFC4232068.1"/>
    </source>
</evidence>
<sequence length="224" mass="25562">MVAYPKLLLTALLLTLSTVAFSQESLMKEMDTALLRKLIDTAKAYYPKVKTFNHTVNIAEEGVKKAKLSWYDLLTYSFSYSPSNATTIVSPTLSGMQFGLYFNIGNLLLKPHNIKQAKSELEIAKLNQQEYNLAIEAEVKSRYYRYVQQLTVLKLQRETLLDIDALHKQAKYRFEKGEETLENYTKAIVELNGQRQTILSAEGFVLIAKSTLEEIIGKKLEDIH</sequence>
<evidence type="ECO:0000256" key="1">
    <source>
        <dbReference type="ARBA" id="ARBA00007613"/>
    </source>
</evidence>
<protein>
    <submittedName>
        <fullName evidence="3">TolC family protein</fullName>
    </submittedName>
</protein>
<feature type="chain" id="PRO_5046280360" evidence="2">
    <location>
        <begin position="23"/>
        <end position="224"/>
    </location>
</feature>
<proteinExistence type="inferred from homology"/>
<organism evidence="3 4">
    <name type="scientific">Parasediminibacterium paludis</name>
    <dbReference type="NCBI Taxonomy" id="908966"/>
    <lineage>
        <taxon>Bacteria</taxon>
        <taxon>Pseudomonadati</taxon>
        <taxon>Bacteroidota</taxon>
        <taxon>Chitinophagia</taxon>
        <taxon>Chitinophagales</taxon>
        <taxon>Chitinophagaceae</taxon>
        <taxon>Parasediminibacterium</taxon>
    </lineage>
</organism>
<dbReference type="Pfam" id="PF02321">
    <property type="entry name" value="OEP"/>
    <property type="match status" value="1"/>
</dbReference>
<dbReference type="EMBL" id="JBHSDC010000017">
    <property type="protein sequence ID" value="MFC4232068.1"/>
    <property type="molecule type" value="Genomic_DNA"/>
</dbReference>
<comment type="similarity">
    <text evidence="1">Belongs to the outer membrane factor (OMF) (TC 1.B.17) family.</text>
</comment>
<dbReference type="SUPFAM" id="SSF56954">
    <property type="entry name" value="Outer membrane efflux proteins (OEP)"/>
    <property type="match status" value="1"/>
</dbReference>
<evidence type="ECO:0000256" key="2">
    <source>
        <dbReference type="SAM" id="SignalP"/>
    </source>
</evidence>
<dbReference type="InterPro" id="IPR003423">
    <property type="entry name" value="OMP_efflux"/>
</dbReference>
<dbReference type="Gene3D" id="1.20.1600.10">
    <property type="entry name" value="Outer membrane efflux proteins (OEP)"/>
    <property type="match status" value="1"/>
</dbReference>
<accession>A0ABV8PVY0</accession>
<gene>
    <name evidence="3" type="ORF">ACFOW1_09205</name>
</gene>
<evidence type="ECO:0000313" key="4">
    <source>
        <dbReference type="Proteomes" id="UP001595906"/>
    </source>
</evidence>
<comment type="caution">
    <text evidence="3">The sequence shown here is derived from an EMBL/GenBank/DDBJ whole genome shotgun (WGS) entry which is preliminary data.</text>
</comment>